<keyword evidence="7" id="KW-0175">Coiled coil</keyword>
<dbReference type="NCBIfam" id="TIGR02210">
    <property type="entry name" value="rodA_shape"/>
    <property type="match status" value="1"/>
</dbReference>
<name>A0A1M4WYZ0_9FIRM</name>
<dbReference type="GO" id="GO:0008955">
    <property type="term" value="F:peptidoglycan glycosyltransferase activity"/>
    <property type="evidence" value="ECO:0007669"/>
    <property type="project" value="UniProtKB-UniRule"/>
</dbReference>
<sequence length="445" mass="50017">MIFLVSKRFVRSLDHTLLLSAAALICFSLITIGSATLEFTDESFSRLKDLFFMVKLLHLDYTYVIRQVIWILAGLLLMALIMYIPYEDICKHARALYVFNLIMLVAVVFLGREALGAQRWISIGPFTFQPSEFAKLIMIITLASFLSAREGRLDRFRDLLPCFAYVGVPTLLILMQPDLGTSMVFVAVMFGMLYLAGARPRLLLALIGSGLILMIGLFALHTYLHKADVNLEKQLLALEQQKKVAVSEKDRGELEKKYQQVEKDYREVHRRHESFHRYTLKEYQMTRLTVFLDPQSDLLGAGYHIWQSLIAVGSGGFLGKGLLGGTQSHLTFLPIRHTDFIFSVVGEEFGFLGAGALLALYLVFLYRGLKIASQARDLQGTLLAGGVVCMFAFHIFVNIGMTIGIMPVTGIPLPLFSYGGSNMVMNLAALGLLLNVYMRRRKILF</sequence>
<feature type="transmembrane region" description="Helical" evidence="6">
    <location>
        <begin position="127"/>
        <end position="146"/>
    </location>
</feature>
<keyword evidence="9" id="KW-1185">Reference proteome</keyword>
<dbReference type="Proteomes" id="UP000184196">
    <property type="component" value="Unassembled WGS sequence"/>
</dbReference>
<evidence type="ECO:0000256" key="5">
    <source>
        <dbReference type="ARBA" id="ARBA00023136"/>
    </source>
</evidence>
<organism evidence="8 9">
    <name type="scientific">Desulfofundulus australicus DSM 11792</name>
    <dbReference type="NCBI Taxonomy" id="1121425"/>
    <lineage>
        <taxon>Bacteria</taxon>
        <taxon>Bacillati</taxon>
        <taxon>Bacillota</taxon>
        <taxon>Clostridia</taxon>
        <taxon>Eubacteriales</taxon>
        <taxon>Peptococcaceae</taxon>
        <taxon>Desulfofundulus</taxon>
    </lineage>
</organism>
<dbReference type="Pfam" id="PF01098">
    <property type="entry name" value="FTSW_RODA_SPOVE"/>
    <property type="match status" value="2"/>
</dbReference>
<feature type="transmembrane region" description="Helical" evidence="6">
    <location>
        <begin position="180"/>
        <end position="196"/>
    </location>
</feature>
<evidence type="ECO:0000256" key="6">
    <source>
        <dbReference type="HAMAP-Rule" id="MF_02079"/>
    </source>
</evidence>
<dbReference type="AlphaFoldDB" id="A0A1M4WYZ0"/>
<evidence type="ECO:0000256" key="4">
    <source>
        <dbReference type="ARBA" id="ARBA00022989"/>
    </source>
</evidence>
<keyword evidence="6" id="KW-0808">Transferase</keyword>
<keyword evidence="6" id="KW-0961">Cell wall biogenesis/degradation</keyword>
<evidence type="ECO:0000256" key="7">
    <source>
        <dbReference type="SAM" id="Coils"/>
    </source>
</evidence>
<keyword evidence="4 6" id="KW-1133">Transmembrane helix</keyword>
<feature type="transmembrane region" description="Helical" evidence="6">
    <location>
        <begin position="64"/>
        <end position="84"/>
    </location>
</feature>
<keyword evidence="2 6" id="KW-0812">Transmembrane</keyword>
<feature type="transmembrane region" description="Helical" evidence="6">
    <location>
        <begin position="203"/>
        <end position="224"/>
    </location>
</feature>
<feature type="coiled-coil region" evidence="7">
    <location>
        <begin position="244"/>
        <end position="271"/>
    </location>
</feature>
<keyword evidence="6" id="KW-0328">Glycosyltransferase</keyword>
<comment type="pathway">
    <text evidence="6">Cell wall biogenesis; peptidoglycan biosynthesis.</text>
</comment>
<reference evidence="9" key="1">
    <citation type="submission" date="2016-11" db="EMBL/GenBank/DDBJ databases">
        <authorList>
            <person name="Varghese N."/>
            <person name="Submissions S."/>
        </authorList>
    </citation>
    <scope>NUCLEOTIDE SEQUENCE [LARGE SCALE GENOMIC DNA]</scope>
    <source>
        <strain evidence="9">DSM 11792</strain>
    </source>
</reference>
<dbReference type="PANTHER" id="PTHR30474">
    <property type="entry name" value="CELL CYCLE PROTEIN"/>
    <property type="match status" value="1"/>
</dbReference>
<comment type="catalytic activity">
    <reaction evidence="6">
        <text>[GlcNAc-(1-&gt;4)-Mur2Ac(oyl-L-Ala-gamma-D-Glu-L-Lys-D-Ala-D-Ala)](n)-di-trans,octa-cis-undecaprenyl diphosphate + beta-D-GlcNAc-(1-&gt;4)-Mur2Ac(oyl-L-Ala-gamma-D-Glu-L-Lys-D-Ala-D-Ala)-di-trans,octa-cis-undecaprenyl diphosphate = [GlcNAc-(1-&gt;4)-Mur2Ac(oyl-L-Ala-gamma-D-Glu-L-Lys-D-Ala-D-Ala)](n+1)-di-trans,octa-cis-undecaprenyl diphosphate + di-trans,octa-cis-undecaprenyl diphosphate + H(+)</text>
        <dbReference type="Rhea" id="RHEA:23708"/>
        <dbReference type="Rhea" id="RHEA-COMP:9602"/>
        <dbReference type="Rhea" id="RHEA-COMP:9603"/>
        <dbReference type="ChEBI" id="CHEBI:15378"/>
        <dbReference type="ChEBI" id="CHEBI:58405"/>
        <dbReference type="ChEBI" id="CHEBI:60033"/>
        <dbReference type="ChEBI" id="CHEBI:78435"/>
        <dbReference type="EC" id="2.4.99.28"/>
    </reaction>
</comment>
<dbReference type="EC" id="2.4.99.28" evidence="6"/>
<comment type="function">
    <text evidence="6">Peptidoglycan polymerase that is essential for cell wall elongation.</text>
</comment>
<dbReference type="GO" id="GO:0015648">
    <property type="term" value="F:lipid-linked peptidoglycan transporter activity"/>
    <property type="evidence" value="ECO:0007669"/>
    <property type="project" value="TreeGrafter"/>
</dbReference>
<comment type="subcellular location">
    <subcellularLocation>
        <location evidence="6">Cell membrane</location>
        <topology evidence="6">Multi-pass membrane protein</topology>
    </subcellularLocation>
    <subcellularLocation>
        <location evidence="1">Membrane</location>
        <topology evidence="1">Multi-pass membrane protein</topology>
    </subcellularLocation>
</comment>
<dbReference type="GO" id="GO:0005886">
    <property type="term" value="C:plasma membrane"/>
    <property type="evidence" value="ECO:0007669"/>
    <property type="project" value="UniProtKB-SubCell"/>
</dbReference>
<comment type="similarity">
    <text evidence="6">Belongs to the SEDS family. MrdB/RodA subfamily.</text>
</comment>
<gene>
    <name evidence="6" type="primary">rodA</name>
    <name evidence="8" type="ORF">SAMN02745218_00932</name>
</gene>
<dbReference type="NCBIfam" id="NF037961">
    <property type="entry name" value="RodA_shape"/>
    <property type="match status" value="1"/>
</dbReference>
<keyword evidence="3 6" id="KW-0133">Cell shape</keyword>
<dbReference type="GO" id="GO:0008360">
    <property type="term" value="P:regulation of cell shape"/>
    <property type="evidence" value="ECO:0007669"/>
    <property type="project" value="UniProtKB-KW"/>
</dbReference>
<evidence type="ECO:0000313" key="9">
    <source>
        <dbReference type="Proteomes" id="UP000184196"/>
    </source>
</evidence>
<dbReference type="GO" id="GO:0071555">
    <property type="term" value="P:cell wall organization"/>
    <property type="evidence" value="ECO:0007669"/>
    <property type="project" value="UniProtKB-KW"/>
</dbReference>
<evidence type="ECO:0000256" key="1">
    <source>
        <dbReference type="ARBA" id="ARBA00004141"/>
    </source>
</evidence>
<protein>
    <recommendedName>
        <fullName evidence="6">Peptidoglycan glycosyltransferase RodA</fullName>
        <shortName evidence="6">PGT</shortName>
        <ecNumber evidence="6">2.4.99.28</ecNumber>
    </recommendedName>
    <alternativeName>
        <fullName evidence="6">Cell elongation protein RodA</fullName>
    </alternativeName>
    <alternativeName>
        <fullName evidence="6">Cell wall polymerase</fullName>
    </alternativeName>
    <alternativeName>
        <fullName evidence="6">Peptidoglycan polymerase</fullName>
        <shortName evidence="6">PG polymerase</shortName>
    </alternativeName>
</protein>
<proteinExistence type="inferred from homology"/>
<keyword evidence="6" id="KW-0573">Peptidoglycan synthesis</keyword>
<dbReference type="UniPathway" id="UPA00219"/>
<feature type="transmembrane region" description="Helical" evidence="6">
    <location>
        <begin position="158"/>
        <end position="174"/>
    </location>
</feature>
<feature type="transmembrane region" description="Helical" evidence="6">
    <location>
        <begin position="349"/>
        <end position="369"/>
    </location>
</feature>
<keyword evidence="5 6" id="KW-0472">Membrane</keyword>
<evidence type="ECO:0000256" key="2">
    <source>
        <dbReference type="ARBA" id="ARBA00022692"/>
    </source>
</evidence>
<dbReference type="GO" id="GO:0009252">
    <property type="term" value="P:peptidoglycan biosynthetic process"/>
    <property type="evidence" value="ECO:0007669"/>
    <property type="project" value="UniProtKB-UniRule"/>
</dbReference>
<feature type="transmembrane region" description="Helical" evidence="6">
    <location>
        <begin position="96"/>
        <end position="115"/>
    </location>
</feature>
<dbReference type="InterPro" id="IPR011923">
    <property type="entry name" value="RodA/MrdB"/>
</dbReference>
<dbReference type="InterPro" id="IPR001182">
    <property type="entry name" value="FtsW/RodA"/>
</dbReference>
<dbReference type="GO" id="GO:0051301">
    <property type="term" value="P:cell division"/>
    <property type="evidence" value="ECO:0007669"/>
    <property type="project" value="InterPro"/>
</dbReference>
<evidence type="ECO:0000313" key="8">
    <source>
        <dbReference type="EMBL" id="SHE86347.1"/>
    </source>
</evidence>
<feature type="transmembrane region" description="Helical" evidence="6">
    <location>
        <begin position="381"/>
        <end position="403"/>
    </location>
</feature>
<dbReference type="EMBL" id="FQUW01000010">
    <property type="protein sequence ID" value="SHE86347.1"/>
    <property type="molecule type" value="Genomic_DNA"/>
</dbReference>
<dbReference type="HAMAP" id="MF_02079">
    <property type="entry name" value="PGT_RodA"/>
    <property type="match status" value="1"/>
</dbReference>
<accession>A0A1M4WYZ0</accession>
<keyword evidence="6" id="KW-1003">Cell membrane</keyword>
<dbReference type="GO" id="GO:0032153">
    <property type="term" value="C:cell division site"/>
    <property type="evidence" value="ECO:0007669"/>
    <property type="project" value="TreeGrafter"/>
</dbReference>
<evidence type="ECO:0000256" key="3">
    <source>
        <dbReference type="ARBA" id="ARBA00022960"/>
    </source>
</evidence>
<dbReference type="PANTHER" id="PTHR30474:SF1">
    <property type="entry name" value="PEPTIDOGLYCAN GLYCOSYLTRANSFERASE MRDB"/>
    <property type="match status" value="1"/>
</dbReference>
<feature type="transmembrane region" description="Helical" evidence="6">
    <location>
        <begin position="415"/>
        <end position="437"/>
    </location>
</feature>